<reference evidence="1" key="1">
    <citation type="submission" date="2018-05" db="EMBL/GenBank/DDBJ databases">
        <authorList>
            <person name="Lanie J.A."/>
            <person name="Ng W.-L."/>
            <person name="Kazmierczak K.M."/>
            <person name="Andrzejewski T.M."/>
            <person name="Davidsen T.M."/>
            <person name="Wayne K.J."/>
            <person name="Tettelin H."/>
            <person name="Glass J.I."/>
            <person name="Rusch D."/>
            <person name="Podicherti R."/>
            <person name="Tsui H.-C.T."/>
            <person name="Winkler M.E."/>
        </authorList>
    </citation>
    <scope>NUCLEOTIDE SEQUENCE</scope>
</reference>
<dbReference type="AlphaFoldDB" id="A0A382XMM9"/>
<proteinExistence type="predicted"/>
<sequence length="141" mass="15052">MAVSGSGDSDLVSTFFRKAGGLGVDRPLTALPADCEDVPPTRRRVGVRRIFEPFSSTELSAEEVARLVEGFRVRDVGNRRVLVVDVVVLRPPERRTVAALVAALSSPFGEAASSETSGLADAAARERACARVIQSPVKYVL</sequence>
<evidence type="ECO:0000313" key="1">
    <source>
        <dbReference type="EMBL" id="SVD72386.1"/>
    </source>
</evidence>
<organism evidence="1">
    <name type="scientific">marine metagenome</name>
    <dbReference type="NCBI Taxonomy" id="408172"/>
    <lineage>
        <taxon>unclassified sequences</taxon>
        <taxon>metagenomes</taxon>
        <taxon>ecological metagenomes</taxon>
    </lineage>
</organism>
<gene>
    <name evidence="1" type="ORF">METZ01_LOCUS425240</name>
</gene>
<dbReference type="EMBL" id="UINC01169044">
    <property type="protein sequence ID" value="SVD72386.1"/>
    <property type="molecule type" value="Genomic_DNA"/>
</dbReference>
<feature type="non-terminal residue" evidence="1">
    <location>
        <position position="141"/>
    </location>
</feature>
<name>A0A382XMM9_9ZZZZ</name>
<protein>
    <submittedName>
        <fullName evidence="1">Uncharacterized protein</fullName>
    </submittedName>
</protein>
<accession>A0A382XMM9</accession>